<keyword evidence="4" id="KW-1185">Reference proteome</keyword>
<accession>A0A0G4GR85</accession>
<dbReference type="AlphaFoldDB" id="A0A0G4GR85"/>
<organism evidence="3 4">
    <name type="scientific">Vitrella brassicaformis (strain CCMP3155)</name>
    <dbReference type="NCBI Taxonomy" id="1169540"/>
    <lineage>
        <taxon>Eukaryota</taxon>
        <taxon>Sar</taxon>
        <taxon>Alveolata</taxon>
        <taxon>Colpodellida</taxon>
        <taxon>Vitrellaceae</taxon>
        <taxon>Vitrella</taxon>
    </lineage>
</organism>
<keyword evidence="2" id="KW-0812">Transmembrane</keyword>
<name>A0A0G4GR85_VITBC</name>
<feature type="compositionally biased region" description="Low complexity" evidence="1">
    <location>
        <begin position="47"/>
        <end position="60"/>
    </location>
</feature>
<keyword evidence="2" id="KW-1133">Transmembrane helix</keyword>
<feature type="compositionally biased region" description="Basic residues" evidence="1">
    <location>
        <begin position="1"/>
        <end position="13"/>
    </location>
</feature>
<evidence type="ECO:0000313" key="4">
    <source>
        <dbReference type="Proteomes" id="UP000041254"/>
    </source>
</evidence>
<feature type="compositionally biased region" description="Polar residues" evidence="1">
    <location>
        <begin position="62"/>
        <end position="74"/>
    </location>
</feature>
<dbReference type="VEuPathDB" id="CryptoDB:Vbra_18436"/>
<sequence length="121" mass="13254">MWRRHRHRRRTHGGHPQSAYQQPLPTLSEKGGSPQPPPQRMLQLDGPSAASEAPMPSPTAELSITSLVRPSFTESEAREATESQQQEQSKTKDEGMPIAVIAIGCVLLVLMGIMAVLNPLH</sequence>
<feature type="region of interest" description="Disordered" evidence="1">
    <location>
        <begin position="1"/>
        <end position="95"/>
    </location>
</feature>
<dbReference type="Proteomes" id="UP000041254">
    <property type="component" value="Unassembled WGS sequence"/>
</dbReference>
<proteinExistence type="predicted"/>
<dbReference type="EMBL" id="CDMY01000770">
    <property type="protein sequence ID" value="CEM33042.1"/>
    <property type="molecule type" value="Genomic_DNA"/>
</dbReference>
<dbReference type="InParanoid" id="A0A0G4GR85"/>
<evidence type="ECO:0000256" key="1">
    <source>
        <dbReference type="SAM" id="MobiDB-lite"/>
    </source>
</evidence>
<feature type="transmembrane region" description="Helical" evidence="2">
    <location>
        <begin position="98"/>
        <end position="117"/>
    </location>
</feature>
<evidence type="ECO:0000256" key="2">
    <source>
        <dbReference type="SAM" id="Phobius"/>
    </source>
</evidence>
<protein>
    <submittedName>
        <fullName evidence="3">Uncharacterized protein</fullName>
    </submittedName>
</protein>
<gene>
    <name evidence="3" type="ORF">Vbra_18436</name>
</gene>
<reference evidence="3 4" key="1">
    <citation type="submission" date="2014-11" db="EMBL/GenBank/DDBJ databases">
        <authorList>
            <person name="Zhu J."/>
            <person name="Qi W."/>
            <person name="Song R."/>
        </authorList>
    </citation>
    <scope>NUCLEOTIDE SEQUENCE [LARGE SCALE GENOMIC DNA]</scope>
</reference>
<keyword evidence="2" id="KW-0472">Membrane</keyword>
<evidence type="ECO:0000313" key="3">
    <source>
        <dbReference type="EMBL" id="CEM33042.1"/>
    </source>
</evidence>